<dbReference type="RefSeq" id="WP_227020003.1">
    <property type="nucleotide sequence ID" value="NZ_JAGSND010000018.1"/>
</dbReference>
<dbReference type="SUPFAM" id="SSF55073">
    <property type="entry name" value="Nucleotide cyclase"/>
    <property type="match status" value="1"/>
</dbReference>
<dbReference type="Pfam" id="PF00563">
    <property type="entry name" value="EAL"/>
    <property type="match status" value="1"/>
</dbReference>
<dbReference type="InterPro" id="IPR001633">
    <property type="entry name" value="EAL_dom"/>
</dbReference>
<feature type="transmembrane region" description="Helical" evidence="1">
    <location>
        <begin position="97"/>
        <end position="115"/>
    </location>
</feature>
<sequence>MRPLSNPLLKLLLKLRRKPFFSVCCIVMLILMTDIVVYKTGGTEFAFTHIMYIPIIVSAFVFGMRGSLLTSIIAGITLGPAMPMNTAGGIMQEPRSWLLRTVFFIVMGLVIAYLFQRIKTEHQKLIKKSYEHYLTGYPNLNKLRLDCDEIISKGIPFSLLVFKITNLDYINKYVDYIVEEKIVFNVLEILTNHFDKINIYCIAKSQFAVIIRECSIDNACCKSKEFLHNFREPVLIDGLPVDLTLRGGIVNHPLHGTESDDLLKKLWRSLDQERIDEEDISIYENRTAQKNKENYEVMISLYDAIKNNEFSIVYQPKINLKRNEVIGLEALLRWNNGTRGYINPEEFIQLAEYTGYINEITKWVVENVIDQLLAWKSEDLITKVAINISSKDLKDDSIIDYIKEQLECKKIEPSALEFELTERTIVDNENKVGHLLGDLSNLGLKISLDDFGTGHNSLIHLVKLPIDYVKLDKFFIHNIEDINNKPLIEGVIKTVHTLGMEVIAEGVENEDQVKILKAMGCDNIQGYYFSKPLQPDAIKEFISAFKNI</sequence>
<dbReference type="PANTHER" id="PTHR33121">
    <property type="entry name" value="CYCLIC DI-GMP PHOSPHODIESTERASE PDEF"/>
    <property type="match status" value="1"/>
</dbReference>
<dbReference type="InterPro" id="IPR050706">
    <property type="entry name" value="Cyclic-di-GMP_PDE-like"/>
</dbReference>
<keyword evidence="4" id="KW-1185">Reference proteome</keyword>
<reference evidence="3" key="1">
    <citation type="submission" date="2021-04" db="EMBL/GenBank/DDBJ databases">
        <title>Sinoanaerobacter chloroacetimidivorans sp. nov., an obligate anaerobic bacterium isolated from anaerobic sludge.</title>
        <authorList>
            <person name="Bao Y."/>
        </authorList>
    </citation>
    <scope>NUCLEOTIDE SEQUENCE</scope>
    <source>
        <strain evidence="3">BAD-6</strain>
    </source>
</reference>
<proteinExistence type="predicted"/>
<dbReference type="Gene3D" id="3.30.70.270">
    <property type="match status" value="1"/>
</dbReference>
<dbReference type="EMBL" id="JAGSND010000018">
    <property type="protein sequence ID" value="MBR0599871.1"/>
    <property type="molecule type" value="Genomic_DNA"/>
</dbReference>
<feature type="domain" description="EAL" evidence="2">
    <location>
        <begin position="294"/>
        <end position="546"/>
    </location>
</feature>
<dbReference type="PANTHER" id="PTHR33121:SF70">
    <property type="entry name" value="SIGNALING PROTEIN YKOW"/>
    <property type="match status" value="1"/>
</dbReference>
<comment type="caution">
    <text evidence="3">The sequence shown here is derived from an EMBL/GenBank/DDBJ whole genome shotgun (WGS) entry which is preliminary data.</text>
</comment>
<dbReference type="SUPFAM" id="SSF141868">
    <property type="entry name" value="EAL domain-like"/>
    <property type="match status" value="1"/>
</dbReference>
<dbReference type="AlphaFoldDB" id="A0A8J7W3T8"/>
<feature type="transmembrane region" description="Helical" evidence="1">
    <location>
        <begin position="20"/>
        <end position="38"/>
    </location>
</feature>
<gene>
    <name evidence="3" type="ORF">KCX82_18465</name>
</gene>
<name>A0A8J7W3T8_9FIRM</name>
<evidence type="ECO:0000256" key="1">
    <source>
        <dbReference type="SAM" id="Phobius"/>
    </source>
</evidence>
<keyword evidence="1" id="KW-0472">Membrane</keyword>
<dbReference type="PROSITE" id="PS50883">
    <property type="entry name" value="EAL"/>
    <property type="match status" value="1"/>
</dbReference>
<evidence type="ECO:0000313" key="3">
    <source>
        <dbReference type="EMBL" id="MBR0599871.1"/>
    </source>
</evidence>
<dbReference type="InterPro" id="IPR035919">
    <property type="entry name" value="EAL_sf"/>
</dbReference>
<evidence type="ECO:0000259" key="2">
    <source>
        <dbReference type="PROSITE" id="PS50883"/>
    </source>
</evidence>
<dbReference type="CDD" id="cd01948">
    <property type="entry name" value="EAL"/>
    <property type="match status" value="1"/>
</dbReference>
<dbReference type="InterPro" id="IPR029787">
    <property type="entry name" value="Nucleotide_cyclase"/>
</dbReference>
<dbReference type="Proteomes" id="UP000675664">
    <property type="component" value="Unassembled WGS sequence"/>
</dbReference>
<organism evidence="3 4">
    <name type="scientific">Sinanaerobacter chloroacetimidivorans</name>
    <dbReference type="NCBI Taxonomy" id="2818044"/>
    <lineage>
        <taxon>Bacteria</taxon>
        <taxon>Bacillati</taxon>
        <taxon>Bacillota</taxon>
        <taxon>Clostridia</taxon>
        <taxon>Peptostreptococcales</taxon>
        <taxon>Anaerovoracaceae</taxon>
        <taxon>Sinanaerobacter</taxon>
    </lineage>
</organism>
<dbReference type="Gene3D" id="3.20.20.450">
    <property type="entry name" value="EAL domain"/>
    <property type="match status" value="1"/>
</dbReference>
<evidence type="ECO:0000313" key="4">
    <source>
        <dbReference type="Proteomes" id="UP000675664"/>
    </source>
</evidence>
<reference evidence="3" key="2">
    <citation type="submission" date="2021-04" db="EMBL/GenBank/DDBJ databases">
        <authorList>
            <person name="Liu J."/>
        </authorList>
    </citation>
    <scope>NUCLEOTIDE SEQUENCE</scope>
    <source>
        <strain evidence="3">BAD-6</strain>
    </source>
</reference>
<feature type="transmembrane region" description="Helical" evidence="1">
    <location>
        <begin position="50"/>
        <end position="76"/>
    </location>
</feature>
<keyword evidence="1" id="KW-1133">Transmembrane helix</keyword>
<protein>
    <submittedName>
        <fullName evidence="3">EAL domain-containing protein</fullName>
    </submittedName>
</protein>
<accession>A0A8J7W3T8</accession>
<dbReference type="InterPro" id="IPR043128">
    <property type="entry name" value="Rev_trsase/Diguanyl_cyclase"/>
</dbReference>
<dbReference type="SMART" id="SM00052">
    <property type="entry name" value="EAL"/>
    <property type="match status" value="1"/>
</dbReference>
<dbReference type="GO" id="GO:0071111">
    <property type="term" value="F:cyclic-guanylate-specific phosphodiesterase activity"/>
    <property type="evidence" value="ECO:0007669"/>
    <property type="project" value="InterPro"/>
</dbReference>
<keyword evidence="1" id="KW-0812">Transmembrane</keyword>